<proteinExistence type="predicted"/>
<evidence type="ECO:0000313" key="6">
    <source>
        <dbReference type="Proteomes" id="UP000182888"/>
    </source>
</evidence>
<feature type="domain" description="HTH gntR-type" evidence="4">
    <location>
        <begin position="26"/>
        <end position="96"/>
    </location>
</feature>
<dbReference type="InterPro" id="IPR036388">
    <property type="entry name" value="WH-like_DNA-bd_sf"/>
</dbReference>
<dbReference type="GO" id="GO:0003700">
    <property type="term" value="F:DNA-binding transcription factor activity"/>
    <property type="evidence" value="ECO:0007669"/>
    <property type="project" value="InterPro"/>
</dbReference>
<dbReference type="PRINTS" id="PR00035">
    <property type="entry name" value="HTHGNTR"/>
</dbReference>
<dbReference type="SUPFAM" id="SSF46785">
    <property type="entry name" value="Winged helix' DNA-binding domain"/>
    <property type="match status" value="1"/>
</dbReference>
<dbReference type="Proteomes" id="UP000182888">
    <property type="component" value="Unassembled WGS sequence"/>
</dbReference>
<name>A0A0K2VX39_MESPL</name>
<keyword evidence="2" id="KW-0238">DNA-binding</keyword>
<evidence type="ECO:0000259" key="4">
    <source>
        <dbReference type="PROSITE" id="PS50949"/>
    </source>
</evidence>
<dbReference type="SUPFAM" id="SSF48008">
    <property type="entry name" value="GntR ligand-binding domain-like"/>
    <property type="match status" value="1"/>
</dbReference>
<dbReference type="SMART" id="SM00345">
    <property type="entry name" value="HTH_GNTR"/>
    <property type="match status" value="1"/>
</dbReference>
<dbReference type="Pfam" id="PF07729">
    <property type="entry name" value="FCD"/>
    <property type="match status" value="1"/>
</dbReference>
<reference evidence="6" key="1">
    <citation type="submission" date="2014-08" db="EMBL/GenBank/DDBJ databases">
        <authorList>
            <person name="Edwards T."/>
        </authorList>
    </citation>
    <scope>NUCLEOTIDE SEQUENCE [LARGE SCALE GENOMIC DNA]</scope>
</reference>
<dbReference type="CDD" id="cd07377">
    <property type="entry name" value="WHTH_GntR"/>
    <property type="match status" value="1"/>
</dbReference>
<dbReference type="PANTHER" id="PTHR43537">
    <property type="entry name" value="TRANSCRIPTIONAL REGULATOR, GNTR FAMILY"/>
    <property type="match status" value="1"/>
</dbReference>
<evidence type="ECO:0000256" key="3">
    <source>
        <dbReference type="ARBA" id="ARBA00023163"/>
    </source>
</evidence>
<evidence type="ECO:0000256" key="1">
    <source>
        <dbReference type="ARBA" id="ARBA00023015"/>
    </source>
</evidence>
<sequence>MTKTTRAKPEPDAAGPQGIFTPIKVHRTFEAVIERIIDAIDAQGLGEGDRLPNEKEMTALLEVSRPTLRQALRILENSGVLRIKPGQAGGVFVASGMIPLDVVGKNIAHESHHVAELIATRRLLEPIVYHLAAENGTSEEFDRIEDTIRLMELHIADPKMVWRADGMFHRRIAHAARNPILLRAMSGIYRQLSPLRGALDNDERHARHMIGVHSRLLDAMRARDHERLEVLLRQTFVDLEAEFKVDAPYSVRWVSAGEAETPAGRGKTGPPKP</sequence>
<evidence type="ECO:0000256" key="2">
    <source>
        <dbReference type="ARBA" id="ARBA00023125"/>
    </source>
</evidence>
<keyword evidence="3" id="KW-0804">Transcription</keyword>
<dbReference type="InterPro" id="IPR008920">
    <property type="entry name" value="TF_FadR/GntR_C"/>
</dbReference>
<dbReference type="PROSITE" id="PS50949">
    <property type="entry name" value="HTH_GNTR"/>
    <property type="match status" value="1"/>
</dbReference>
<dbReference type="InterPro" id="IPR011711">
    <property type="entry name" value="GntR_C"/>
</dbReference>
<organism evidence="5 6">
    <name type="scientific">Mesorhizobium plurifarium</name>
    <dbReference type="NCBI Taxonomy" id="69974"/>
    <lineage>
        <taxon>Bacteria</taxon>
        <taxon>Pseudomonadati</taxon>
        <taxon>Pseudomonadota</taxon>
        <taxon>Alphaproteobacteria</taxon>
        <taxon>Hyphomicrobiales</taxon>
        <taxon>Phyllobacteriaceae</taxon>
        <taxon>Mesorhizobium</taxon>
    </lineage>
</organism>
<dbReference type="Pfam" id="PF00392">
    <property type="entry name" value="GntR"/>
    <property type="match status" value="1"/>
</dbReference>
<dbReference type="SMART" id="SM00895">
    <property type="entry name" value="FCD"/>
    <property type="match status" value="1"/>
</dbReference>
<dbReference type="PANTHER" id="PTHR43537:SF5">
    <property type="entry name" value="UXU OPERON TRANSCRIPTIONAL REGULATOR"/>
    <property type="match status" value="1"/>
</dbReference>
<dbReference type="Gene3D" id="1.20.120.530">
    <property type="entry name" value="GntR ligand-binding domain-like"/>
    <property type="match status" value="1"/>
</dbReference>
<dbReference type="GO" id="GO:0003677">
    <property type="term" value="F:DNA binding"/>
    <property type="evidence" value="ECO:0007669"/>
    <property type="project" value="UniProtKB-KW"/>
</dbReference>
<evidence type="ECO:0000313" key="5">
    <source>
        <dbReference type="EMBL" id="CDX56306.1"/>
    </source>
</evidence>
<dbReference type="Gene3D" id="1.10.10.10">
    <property type="entry name" value="Winged helix-like DNA-binding domain superfamily/Winged helix DNA-binding domain"/>
    <property type="match status" value="1"/>
</dbReference>
<dbReference type="AlphaFoldDB" id="A0A0K2VX39"/>
<dbReference type="EMBL" id="CCND01000012">
    <property type="protein sequence ID" value="CDX56306.1"/>
    <property type="molecule type" value="Genomic_DNA"/>
</dbReference>
<keyword evidence="1" id="KW-0805">Transcription regulation</keyword>
<dbReference type="InterPro" id="IPR036390">
    <property type="entry name" value="WH_DNA-bd_sf"/>
</dbReference>
<dbReference type="InterPro" id="IPR000524">
    <property type="entry name" value="Tscrpt_reg_HTH_GntR"/>
</dbReference>
<protein>
    <submittedName>
        <fullName evidence="5">GntR domain protein</fullName>
    </submittedName>
</protein>
<accession>A0A0K2VX39</accession>
<gene>
    <name evidence="5" type="ORF">MPL1032_20485</name>
</gene>